<comment type="caution">
    <text evidence="3">The sequence shown here is derived from an EMBL/GenBank/DDBJ whole genome shotgun (WGS) entry which is preliminary data.</text>
</comment>
<proteinExistence type="predicted"/>
<dbReference type="AlphaFoldDB" id="A0AAV1IC12"/>
<keyword evidence="2" id="KW-0732">Signal</keyword>
<evidence type="ECO:0000256" key="1">
    <source>
        <dbReference type="SAM" id="MobiDB-lite"/>
    </source>
</evidence>
<feature type="chain" id="PRO_5043639968" description="Secreted protein" evidence="2">
    <location>
        <begin position="27"/>
        <end position="145"/>
    </location>
</feature>
<protein>
    <recommendedName>
        <fullName evidence="5">Secreted protein</fullName>
    </recommendedName>
</protein>
<gene>
    <name evidence="3" type="ORF">CVIRNUC_007937</name>
</gene>
<name>A0AAV1IC12_9CHLO</name>
<accession>A0AAV1IC12</accession>
<evidence type="ECO:0000256" key="2">
    <source>
        <dbReference type="SAM" id="SignalP"/>
    </source>
</evidence>
<evidence type="ECO:0000313" key="3">
    <source>
        <dbReference type="EMBL" id="CAK0784733.1"/>
    </source>
</evidence>
<feature type="region of interest" description="Disordered" evidence="1">
    <location>
        <begin position="25"/>
        <end position="60"/>
    </location>
</feature>
<dbReference type="Proteomes" id="UP001314263">
    <property type="component" value="Unassembled WGS sequence"/>
</dbReference>
<dbReference type="EMBL" id="CAUYUE010000011">
    <property type="protein sequence ID" value="CAK0784733.1"/>
    <property type="molecule type" value="Genomic_DNA"/>
</dbReference>
<feature type="signal peptide" evidence="2">
    <location>
        <begin position="1"/>
        <end position="26"/>
    </location>
</feature>
<reference evidence="3 4" key="1">
    <citation type="submission" date="2023-10" db="EMBL/GenBank/DDBJ databases">
        <authorList>
            <person name="Maclean D."/>
            <person name="Macfadyen A."/>
        </authorList>
    </citation>
    <scope>NUCLEOTIDE SEQUENCE [LARGE SCALE GENOMIC DNA]</scope>
</reference>
<sequence length="145" mass="16186">MVRPNSFQKVLYFSLSFVTLLSPSSASSADADDRPQGGPRSCLRWSEQQQQVQGKEAQRDVPASLPSFSASAIFLRASSTLRTIFFLMTFSDECACSVSRDTLSGSVSESTMPFRKLRYLQQSQMSVQSLTPRLDVLPLLQHGRW</sequence>
<organism evidence="3 4">
    <name type="scientific">Coccomyxa viridis</name>
    <dbReference type="NCBI Taxonomy" id="1274662"/>
    <lineage>
        <taxon>Eukaryota</taxon>
        <taxon>Viridiplantae</taxon>
        <taxon>Chlorophyta</taxon>
        <taxon>core chlorophytes</taxon>
        <taxon>Trebouxiophyceae</taxon>
        <taxon>Trebouxiophyceae incertae sedis</taxon>
        <taxon>Coccomyxaceae</taxon>
        <taxon>Coccomyxa</taxon>
    </lineage>
</organism>
<evidence type="ECO:0008006" key="5">
    <source>
        <dbReference type="Google" id="ProtNLM"/>
    </source>
</evidence>
<keyword evidence="4" id="KW-1185">Reference proteome</keyword>
<evidence type="ECO:0000313" key="4">
    <source>
        <dbReference type="Proteomes" id="UP001314263"/>
    </source>
</evidence>